<protein>
    <submittedName>
        <fullName evidence="2">Uncharacterized protein</fullName>
    </submittedName>
</protein>
<gene>
    <name evidence="1" type="ORF">MM415A02915_0005</name>
    <name evidence="2" type="ORF">TM448B06917_0008</name>
</gene>
<reference evidence="2" key="1">
    <citation type="submission" date="2020-03" db="EMBL/GenBank/DDBJ databases">
        <title>The deep terrestrial virosphere.</title>
        <authorList>
            <person name="Holmfeldt K."/>
            <person name="Nilsson E."/>
            <person name="Simone D."/>
            <person name="Lopez-Fernandez M."/>
            <person name="Wu X."/>
            <person name="de Brujin I."/>
            <person name="Lundin D."/>
            <person name="Andersson A."/>
            <person name="Bertilsson S."/>
            <person name="Dopson M."/>
        </authorList>
    </citation>
    <scope>NUCLEOTIDE SEQUENCE</scope>
    <source>
        <strain evidence="1">MM415A02915</strain>
        <strain evidence="2">TM448B06917</strain>
    </source>
</reference>
<sequence length="78" mass="9202">MARRNRDNLKRKCAQVYFELDRAMADALELKVLFDEHHPELGAVLEVVAAVCLQNQALLTRFWTEAWGQETIRWESWI</sequence>
<evidence type="ECO:0000313" key="2">
    <source>
        <dbReference type="EMBL" id="QJI04229.1"/>
    </source>
</evidence>
<organism evidence="2">
    <name type="scientific">viral metagenome</name>
    <dbReference type="NCBI Taxonomy" id="1070528"/>
    <lineage>
        <taxon>unclassified sequences</taxon>
        <taxon>metagenomes</taxon>
        <taxon>organismal metagenomes</taxon>
    </lineage>
</organism>
<dbReference type="AlphaFoldDB" id="A0A6M3Y1V8"/>
<dbReference type="EMBL" id="MT145160">
    <property type="protein sequence ID" value="QJI04229.1"/>
    <property type="molecule type" value="Genomic_DNA"/>
</dbReference>
<dbReference type="EMBL" id="MT141926">
    <property type="protein sequence ID" value="QJA72121.1"/>
    <property type="molecule type" value="Genomic_DNA"/>
</dbReference>
<evidence type="ECO:0000313" key="1">
    <source>
        <dbReference type="EMBL" id="QJA72121.1"/>
    </source>
</evidence>
<accession>A0A6M3Y1V8</accession>
<name>A0A6M3Y1V8_9ZZZZ</name>
<proteinExistence type="predicted"/>